<dbReference type="Gene3D" id="3.30.300.160">
    <property type="entry name" value="Type II secretion system, protein E, N-terminal domain"/>
    <property type="match status" value="1"/>
</dbReference>
<dbReference type="GO" id="GO:0005737">
    <property type="term" value="C:cytoplasm"/>
    <property type="evidence" value="ECO:0007669"/>
    <property type="project" value="UniProtKB-SubCell"/>
</dbReference>
<evidence type="ECO:0000256" key="2">
    <source>
        <dbReference type="ARBA" id="ARBA00006611"/>
    </source>
</evidence>
<dbReference type="InterPro" id="IPR027417">
    <property type="entry name" value="P-loop_NTPase"/>
</dbReference>
<dbReference type="InterPro" id="IPR037257">
    <property type="entry name" value="T2SS_E_N_sf"/>
</dbReference>
<keyword evidence="8" id="KW-1185">Reference proteome</keyword>
<evidence type="ECO:0000256" key="1">
    <source>
        <dbReference type="ARBA" id="ARBA00004496"/>
    </source>
</evidence>
<dbReference type="CDD" id="cd01129">
    <property type="entry name" value="PulE-GspE-like"/>
    <property type="match status" value="1"/>
</dbReference>
<protein>
    <submittedName>
        <fullName evidence="7">Type IV-A pilus assembly ATPase PilB</fullName>
    </submittedName>
</protein>
<dbReference type="NCBIfam" id="TIGR02538">
    <property type="entry name" value="type_IV_pilB"/>
    <property type="match status" value="1"/>
</dbReference>
<dbReference type="PANTHER" id="PTHR30258:SF1">
    <property type="entry name" value="PROTEIN TRANSPORT PROTEIN HOFB HOMOLOG"/>
    <property type="match status" value="1"/>
</dbReference>
<evidence type="ECO:0000259" key="6">
    <source>
        <dbReference type="PROSITE" id="PS00662"/>
    </source>
</evidence>
<dbReference type="Gene3D" id="3.40.50.300">
    <property type="entry name" value="P-loop containing nucleotide triphosphate hydrolases"/>
    <property type="match status" value="1"/>
</dbReference>
<dbReference type="Pfam" id="PF00437">
    <property type="entry name" value="T2SSE"/>
    <property type="match status" value="1"/>
</dbReference>
<evidence type="ECO:0000256" key="4">
    <source>
        <dbReference type="ARBA" id="ARBA00022741"/>
    </source>
</evidence>
<keyword evidence="5" id="KW-0067">ATP-binding</keyword>
<dbReference type="Pfam" id="PF05157">
    <property type="entry name" value="MshEN"/>
    <property type="match status" value="1"/>
</dbReference>
<dbReference type="Proteomes" id="UP001144297">
    <property type="component" value="Unassembled WGS sequence"/>
</dbReference>
<gene>
    <name evidence="7" type="primary">pilB1</name>
    <name evidence="7" type="ORF">TISLANDTSLP1_16210</name>
</gene>
<dbReference type="GO" id="GO:0016887">
    <property type="term" value="F:ATP hydrolysis activity"/>
    <property type="evidence" value="ECO:0007669"/>
    <property type="project" value="InterPro"/>
</dbReference>
<dbReference type="EMBL" id="BSDX01000001">
    <property type="protein sequence ID" value="GLI53928.1"/>
    <property type="molecule type" value="Genomic_DNA"/>
</dbReference>
<dbReference type="InterPro" id="IPR013374">
    <property type="entry name" value="ATPase_typ4_pilus-assembl_PilB"/>
</dbReference>
<dbReference type="Gene3D" id="1.10.40.70">
    <property type="match status" value="1"/>
</dbReference>
<accession>A0A9W6LL38</accession>
<dbReference type="GO" id="GO:0005524">
    <property type="term" value="F:ATP binding"/>
    <property type="evidence" value="ECO:0007669"/>
    <property type="project" value="UniProtKB-KW"/>
</dbReference>
<comment type="similarity">
    <text evidence="2">Belongs to the GSP E family.</text>
</comment>
<name>A0A9W6LL38_9BACT</name>
<keyword evidence="3" id="KW-0963">Cytoplasm</keyword>
<dbReference type="InterPro" id="IPR001482">
    <property type="entry name" value="T2SS/T4SS_dom"/>
</dbReference>
<dbReference type="GO" id="GO:0009297">
    <property type="term" value="P:pilus assembly"/>
    <property type="evidence" value="ECO:0007669"/>
    <property type="project" value="InterPro"/>
</dbReference>
<dbReference type="Gene3D" id="3.30.450.90">
    <property type="match status" value="1"/>
</dbReference>
<organism evidence="7 8">
    <name type="scientific">Thermodesulfovibrio yellowstonii</name>
    <dbReference type="NCBI Taxonomy" id="28262"/>
    <lineage>
        <taxon>Bacteria</taxon>
        <taxon>Pseudomonadati</taxon>
        <taxon>Nitrospirota</taxon>
        <taxon>Thermodesulfovibrionia</taxon>
        <taxon>Thermodesulfovibrionales</taxon>
        <taxon>Thermodesulfovibrionaceae</taxon>
        <taxon>Thermodesulfovibrio</taxon>
    </lineage>
</organism>
<dbReference type="FunFam" id="3.30.450.90:FF:000001">
    <property type="entry name" value="Type II secretion system ATPase GspE"/>
    <property type="match status" value="1"/>
</dbReference>
<evidence type="ECO:0000313" key="7">
    <source>
        <dbReference type="EMBL" id="GLI53928.1"/>
    </source>
</evidence>
<keyword evidence="4" id="KW-0547">Nucleotide-binding</keyword>
<dbReference type="FunFam" id="3.30.300.160:FF:000002">
    <property type="entry name" value="Type II secretion system protein E"/>
    <property type="match status" value="1"/>
</dbReference>
<dbReference type="FunFam" id="3.40.50.300:FF:000398">
    <property type="entry name" value="Type IV pilus assembly ATPase PilB"/>
    <property type="match status" value="1"/>
</dbReference>
<proteinExistence type="inferred from homology"/>
<sequence>MGIVGITSLGQYLVKKGVITEGQLLNALKLQKSEGIRIGAALIKLGYITEDQLVYALSDIYGYPLVSLSQTEIDINAFKLIPEEVIKKYKIVPFAKTGNTIKVAICEPLNTVVDYIKFLLTGFNLKIYLTKDSEILKVIDKFISIGNNTQTTETVAELVESALVDAVPSEYIEAKEDTVKVEAPIIKLANKIIIDALKMRASDIHIEPYEKGVNVRYRIDGVLHNSLNLPLQIKSSLITRFKIMAHLDISERRLPQDGRIKLKISGKEVDFRVSTLPIIYGEKVVLRVLEKSSLQLDLTKLGFEEISLKFFSEALTKPYGMILVTGPTGSGKTTTLYSALMKLNKPGVNIMTVEDPVEYSFPGINQVQVKEDIGLTFASALRAFLRQDPDIIMVGEIRDFETAEIAVKAALTGHLVLSTLHTNDAASTITRLINMGIEPFLISSSLILIIAQRLVRKLCPHCKKEEKYSKENLIKIGFPEDLTEQIKIYSPQGCPECNNTGYSGRIALYEVMPIKEEIKELVLTGAPATEIKKEAVKLGMITLRQSGINKIIQGITSVDEVMKITFED</sequence>
<dbReference type="SMART" id="SM00382">
    <property type="entry name" value="AAA"/>
    <property type="match status" value="1"/>
</dbReference>
<comment type="caution">
    <text evidence="7">The sequence shown here is derived from an EMBL/GenBank/DDBJ whole genome shotgun (WGS) entry which is preliminary data.</text>
</comment>
<evidence type="ECO:0000256" key="3">
    <source>
        <dbReference type="ARBA" id="ARBA00022490"/>
    </source>
</evidence>
<dbReference type="InterPro" id="IPR007831">
    <property type="entry name" value="T2SS_GspE_N"/>
</dbReference>
<dbReference type="InterPro" id="IPR003593">
    <property type="entry name" value="AAA+_ATPase"/>
</dbReference>
<dbReference type="GO" id="GO:0005886">
    <property type="term" value="C:plasma membrane"/>
    <property type="evidence" value="ECO:0007669"/>
    <property type="project" value="TreeGrafter"/>
</dbReference>
<feature type="domain" description="Bacterial type II secretion system protein E" evidence="6">
    <location>
        <begin position="385"/>
        <end position="399"/>
    </location>
</feature>
<comment type="subcellular location">
    <subcellularLocation>
        <location evidence="1">Cytoplasm</location>
    </subcellularLocation>
</comment>
<dbReference type="SUPFAM" id="SSF160246">
    <property type="entry name" value="EspE N-terminal domain-like"/>
    <property type="match status" value="1"/>
</dbReference>
<dbReference type="SUPFAM" id="SSF52540">
    <property type="entry name" value="P-loop containing nucleoside triphosphate hydrolases"/>
    <property type="match status" value="1"/>
</dbReference>
<dbReference type="PROSITE" id="PS00662">
    <property type="entry name" value="T2SP_E"/>
    <property type="match status" value="1"/>
</dbReference>
<dbReference type="AlphaFoldDB" id="A0A9W6LL38"/>
<evidence type="ECO:0000256" key="5">
    <source>
        <dbReference type="ARBA" id="ARBA00022840"/>
    </source>
</evidence>
<evidence type="ECO:0000313" key="8">
    <source>
        <dbReference type="Proteomes" id="UP001144297"/>
    </source>
</evidence>
<reference evidence="7" key="1">
    <citation type="submission" date="2022-12" db="EMBL/GenBank/DDBJ databases">
        <title>Reference genome sequencing for broad-spectrum identification of bacterial and archaeal isolates by mass spectrometry.</title>
        <authorList>
            <person name="Sekiguchi Y."/>
            <person name="Tourlousse D.M."/>
        </authorList>
    </citation>
    <scope>NUCLEOTIDE SEQUENCE</scope>
    <source>
        <strain evidence="7">TSL-P1</strain>
    </source>
</reference>
<dbReference type="PANTHER" id="PTHR30258">
    <property type="entry name" value="TYPE II SECRETION SYSTEM PROTEIN GSPE-RELATED"/>
    <property type="match status" value="1"/>
</dbReference>